<feature type="region of interest" description="Disordered" evidence="9">
    <location>
        <begin position="496"/>
        <end position="521"/>
    </location>
</feature>
<dbReference type="EMBL" id="JAIWYP010000001">
    <property type="protein sequence ID" value="KAH3880363.1"/>
    <property type="molecule type" value="Genomic_DNA"/>
</dbReference>
<feature type="compositionally biased region" description="Polar residues" evidence="9">
    <location>
        <begin position="373"/>
        <end position="385"/>
    </location>
</feature>
<gene>
    <name evidence="11" type="ORF">DPMN_004277</name>
</gene>
<dbReference type="GO" id="GO:0004843">
    <property type="term" value="F:cysteine-type deubiquitinase activity"/>
    <property type="evidence" value="ECO:0007669"/>
    <property type="project" value="UniProtKB-EC"/>
</dbReference>
<organism evidence="11 12">
    <name type="scientific">Dreissena polymorpha</name>
    <name type="common">Zebra mussel</name>
    <name type="synonym">Mytilus polymorpha</name>
    <dbReference type="NCBI Taxonomy" id="45954"/>
    <lineage>
        <taxon>Eukaryota</taxon>
        <taxon>Metazoa</taxon>
        <taxon>Spiralia</taxon>
        <taxon>Lophotrochozoa</taxon>
        <taxon>Mollusca</taxon>
        <taxon>Bivalvia</taxon>
        <taxon>Autobranchia</taxon>
        <taxon>Heteroconchia</taxon>
        <taxon>Euheterodonta</taxon>
        <taxon>Imparidentia</taxon>
        <taxon>Neoheterodontei</taxon>
        <taxon>Myida</taxon>
        <taxon>Dreissenoidea</taxon>
        <taxon>Dreissenidae</taxon>
        <taxon>Dreissena</taxon>
    </lineage>
</organism>
<sequence>MTILPKKTVSKNKNETDNVDKNLPHHPRHHSHATTSETRHEKPVRVINSPTRWLPTPGREDAAHVDPGPYEGHEASSSHNKRRHRTSPHRNHPRKHRGAHTAHSSTVVTHMATHTAPKNVPIEEEETRRNSDDEYVPPAPSENLEELEKWFENGLKEKKGFVIRKMGEDGACLFRAVADQVYGDQEMHTTVRKQCIEYLAKNADYYSHYVTEDFTTYLNRKRMDNCHGNHLEIQAMCEIYNRPIEVYQYSLDPMNTFHSSYKTDNEPIRISYHSNVHYNSVVDPYKQTIGVGLGLPLANFQPGLAETHLVHDATRQSEELHLEQAMLQDKIRETDWEVTQETLQEQVARESYLQWLKDNEKRARTNDHRTACATCSSSSDNTQLLESAGSPEVRTGRSPHQKSSATHGQDSPPRLESGDHHNSPRIPEQKVNSPGAKCDAGASNYMEGATGGYEFETHSIVNQFPNSIYADFANFDEDDILAQVIAQSQQEYIDHFKKSTNSPLPSNESTSTGNPCPSPDS</sequence>
<proteinExistence type="inferred from homology"/>
<evidence type="ECO:0000256" key="2">
    <source>
        <dbReference type="ARBA" id="ARBA00010407"/>
    </source>
</evidence>
<dbReference type="InterPro" id="IPR003323">
    <property type="entry name" value="OTU_dom"/>
</dbReference>
<feature type="region of interest" description="Disordered" evidence="9">
    <location>
        <begin position="1"/>
        <end position="140"/>
    </location>
</feature>
<dbReference type="PANTHER" id="PTHR12419">
    <property type="entry name" value="OTU DOMAIN CONTAINING PROTEIN"/>
    <property type="match status" value="1"/>
</dbReference>
<dbReference type="GO" id="GO:0006508">
    <property type="term" value="P:proteolysis"/>
    <property type="evidence" value="ECO:0007669"/>
    <property type="project" value="UniProtKB-KW"/>
</dbReference>
<dbReference type="InterPro" id="IPR038765">
    <property type="entry name" value="Papain-like_cys_pep_sf"/>
</dbReference>
<comment type="catalytic activity">
    <reaction evidence="1">
        <text>Thiol-dependent hydrolysis of ester, thioester, amide, peptide and isopeptide bonds formed by the C-terminal Gly of ubiquitin (a 76-residue protein attached to proteins as an intracellular targeting signal).</text>
        <dbReference type="EC" id="3.4.19.12"/>
    </reaction>
</comment>
<protein>
    <recommendedName>
        <fullName evidence="3">ubiquitinyl hydrolase 1</fullName>
        <ecNumber evidence="3">3.4.19.12</ecNumber>
    </recommendedName>
    <alternativeName>
        <fullName evidence="8">Deubiquitinating enzyme A</fullName>
    </alternativeName>
</protein>
<feature type="compositionally biased region" description="Polar residues" evidence="9">
    <location>
        <begin position="499"/>
        <end position="515"/>
    </location>
</feature>
<dbReference type="GO" id="GO:0010629">
    <property type="term" value="P:negative regulation of gene expression"/>
    <property type="evidence" value="ECO:0007669"/>
    <property type="project" value="UniProtKB-ARBA"/>
</dbReference>
<comment type="caution">
    <text evidence="11">The sequence shown here is derived from an EMBL/GenBank/DDBJ whole genome shotgun (WGS) entry which is preliminary data.</text>
</comment>
<keyword evidence="6" id="KW-0378">Hydrolase</keyword>
<comment type="similarity">
    <text evidence="2">Belongs to the peptidase C85 family.</text>
</comment>
<accession>A0A9D4RVJ3</accession>
<dbReference type="GO" id="GO:0030154">
    <property type="term" value="P:cell differentiation"/>
    <property type="evidence" value="ECO:0007669"/>
    <property type="project" value="UniProtKB-ARBA"/>
</dbReference>
<dbReference type="EC" id="3.4.19.12" evidence="3"/>
<dbReference type="InterPro" id="IPR050704">
    <property type="entry name" value="Peptidase_C85-like"/>
</dbReference>
<keyword evidence="4" id="KW-0645">Protease</keyword>
<dbReference type="SUPFAM" id="SSF54001">
    <property type="entry name" value="Cysteine proteinases"/>
    <property type="match status" value="1"/>
</dbReference>
<feature type="domain" description="OTU" evidence="10">
    <location>
        <begin position="161"/>
        <end position="284"/>
    </location>
</feature>
<evidence type="ECO:0000256" key="1">
    <source>
        <dbReference type="ARBA" id="ARBA00000707"/>
    </source>
</evidence>
<evidence type="ECO:0000256" key="8">
    <source>
        <dbReference type="ARBA" id="ARBA00033460"/>
    </source>
</evidence>
<evidence type="ECO:0000256" key="7">
    <source>
        <dbReference type="ARBA" id="ARBA00022807"/>
    </source>
</evidence>
<feature type="compositionally biased region" description="Basic residues" evidence="9">
    <location>
        <begin position="79"/>
        <end position="100"/>
    </location>
</feature>
<feature type="region of interest" description="Disordered" evidence="9">
    <location>
        <begin position="364"/>
        <end position="439"/>
    </location>
</feature>
<evidence type="ECO:0000259" key="10">
    <source>
        <dbReference type="PROSITE" id="PS50802"/>
    </source>
</evidence>
<feature type="compositionally biased region" description="Basic and acidic residues" evidence="9">
    <location>
        <begin position="12"/>
        <end position="23"/>
    </location>
</feature>
<reference evidence="11" key="1">
    <citation type="journal article" date="2019" name="bioRxiv">
        <title>The Genome of the Zebra Mussel, Dreissena polymorpha: A Resource for Invasive Species Research.</title>
        <authorList>
            <person name="McCartney M.A."/>
            <person name="Auch B."/>
            <person name="Kono T."/>
            <person name="Mallez S."/>
            <person name="Zhang Y."/>
            <person name="Obille A."/>
            <person name="Becker A."/>
            <person name="Abrahante J.E."/>
            <person name="Garbe J."/>
            <person name="Badalamenti J.P."/>
            <person name="Herman A."/>
            <person name="Mangelson H."/>
            <person name="Liachko I."/>
            <person name="Sullivan S."/>
            <person name="Sone E.D."/>
            <person name="Koren S."/>
            <person name="Silverstein K.A.T."/>
            <person name="Beckman K.B."/>
            <person name="Gohl D.M."/>
        </authorList>
    </citation>
    <scope>NUCLEOTIDE SEQUENCE</scope>
    <source>
        <strain evidence="11">Duluth1</strain>
        <tissue evidence="11">Whole animal</tissue>
    </source>
</reference>
<dbReference type="GO" id="GO:0051241">
    <property type="term" value="P:negative regulation of multicellular organismal process"/>
    <property type="evidence" value="ECO:0007669"/>
    <property type="project" value="UniProtKB-ARBA"/>
</dbReference>
<evidence type="ECO:0000313" key="12">
    <source>
        <dbReference type="Proteomes" id="UP000828390"/>
    </source>
</evidence>
<dbReference type="GO" id="GO:0061578">
    <property type="term" value="F:K63-linked deubiquitinase activity"/>
    <property type="evidence" value="ECO:0007669"/>
    <property type="project" value="TreeGrafter"/>
</dbReference>
<keyword evidence="7" id="KW-0788">Thiol protease</keyword>
<evidence type="ECO:0000256" key="6">
    <source>
        <dbReference type="ARBA" id="ARBA00022801"/>
    </source>
</evidence>
<dbReference type="FunFam" id="3.90.70.80:FF:000002">
    <property type="entry name" value="OTU domain-containing protein 5 isoform X2"/>
    <property type="match status" value="1"/>
</dbReference>
<evidence type="ECO:0000256" key="4">
    <source>
        <dbReference type="ARBA" id="ARBA00022670"/>
    </source>
</evidence>
<keyword evidence="12" id="KW-1185">Reference proteome</keyword>
<dbReference type="GO" id="GO:0016579">
    <property type="term" value="P:protein deubiquitination"/>
    <property type="evidence" value="ECO:0007669"/>
    <property type="project" value="TreeGrafter"/>
</dbReference>
<dbReference type="Proteomes" id="UP000828390">
    <property type="component" value="Unassembled WGS sequence"/>
</dbReference>
<evidence type="ECO:0000256" key="9">
    <source>
        <dbReference type="SAM" id="MobiDB-lite"/>
    </source>
</evidence>
<evidence type="ECO:0000256" key="5">
    <source>
        <dbReference type="ARBA" id="ARBA00022786"/>
    </source>
</evidence>
<keyword evidence="5" id="KW-0833">Ubl conjugation pathway</keyword>
<dbReference type="Gene3D" id="3.90.70.80">
    <property type="match status" value="1"/>
</dbReference>
<evidence type="ECO:0000313" key="11">
    <source>
        <dbReference type="EMBL" id="KAH3880363.1"/>
    </source>
</evidence>
<name>A0A9D4RVJ3_DREPO</name>
<reference evidence="11" key="2">
    <citation type="submission" date="2020-11" db="EMBL/GenBank/DDBJ databases">
        <authorList>
            <person name="McCartney M.A."/>
            <person name="Auch B."/>
            <person name="Kono T."/>
            <person name="Mallez S."/>
            <person name="Becker A."/>
            <person name="Gohl D.M."/>
            <person name="Silverstein K.A.T."/>
            <person name="Koren S."/>
            <person name="Bechman K.B."/>
            <person name="Herman A."/>
            <person name="Abrahante J.E."/>
            <person name="Garbe J."/>
        </authorList>
    </citation>
    <scope>NUCLEOTIDE SEQUENCE</scope>
    <source>
        <strain evidence="11">Duluth1</strain>
        <tissue evidence="11">Whole animal</tissue>
    </source>
</reference>
<dbReference type="GO" id="GO:0001817">
    <property type="term" value="P:regulation of cytokine production"/>
    <property type="evidence" value="ECO:0007669"/>
    <property type="project" value="UniProtKB-ARBA"/>
</dbReference>
<dbReference type="OrthoDB" id="409956at2759"/>
<dbReference type="PANTHER" id="PTHR12419:SF4">
    <property type="entry name" value="OTU DOMAIN-CONTAINING PROTEIN 5"/>
    <property type="match status" value="1"/>
</dbReference>
<dbReference type="CDD" id="cd22752">
    <property type="entry name" value="OTU_OTUD5-like"/>
    <property type="match status" value="1"/>
</dbReference>
<dbReference type="AlphaFoldDB" id="A0A9D4RVJ3"/>
<dbReference type="PROSITE" id="PS50802">
    <property type="entry name" value="OTU"/>
    <property type="match status" value="1"/>
</dbReference>
<evidence type="ECO:0000256" key="3">
    <source>
        <dbReference type="ARBA" id="ARBA00012759"/>
    </source>
</evidence>
<dbReference type="Pfam" id="PF02338">
    <property type="entry name" value="OTU"/>
    <property type="match status" value="1"/>
</dbReference>